<dbReference type="EMBL" id="PCWQ01000012">
    <property type="protein sequence ID" value="PIR06551.1"/>
    <property type="molecule type" value="Genomic_DNA"/>
</dbReference>
<name>A0A2H0NCD1_9BACT</name>
<dbReference type="InterPro" id="IPR000182">
    <property type="entry name" value="GNAT_dom"/>
</dbReference>
<sequence>MHPEIQFLEVDQDFDPSHHRGFIHLYKTAFSEAPYFETYTDEDVTNDVWNPHLKDGCIVVAVQNGTVVGFGCAMQADKWIHDKNFPEFLKHNADKLPASPEQICLMTEIAVSTEHRRKGIGTDLVKSRFEWARKKGYTHYIMRTAAKRSNSASLYQKLGGKIIEDLIQDVSAHAEEVQSQSTERIYIGGEI</sequence>
<dbReference type="Proteomes" id="UP000230564">
    <property type="component" value="Unassembled WGS sequence"/>
</dbReference>
<dbReference type="SUPFAM" id="SSF55729">
    <property type="entry name" value="Acyl-CoA N-acyltransferases (Nat)"/>
    <property type="match status" value="1"/>
</dbReference>
<evidence type="ECO:0000313" key="2">
    <source>
        <dbReference type="EMBL" id="PIR06551.1"/>
    </source>
</evidence>
<feature type="domain" description="N-acetyltransferase" evidence="1">
    <location>
        <begin position="5"/>
        <end position="181"/>
    </location>
</feature>
<protein>
    <recommendedName>
        <fullName evidence="1">N-acetyltransferase domain-containing protein</fullName>
    </recommendedName>
</protein>
<dbReference type="GO" id="GO:0016747">
    <property type="term" value="F:acyltransferase activity, transferring groups other than amino-acyl groups"/>
    <property type="evidence" value="ECO:0007669"/>
    <property type="project" value="InterPro"/>
</dbReference>
<evidence type="ECO:0000313" key="3">
    <source>
        <dbReference type="Proteomes" id="UP000230564"/>
    </source>
</evidence>
<dbReference type="Gene3D" id="3.40.630.30">
    <property type="match status" value="1"/>
</dbReference>
<proteinExistence type="predicted"/>
<dbReference type="CDD" id="cd04301">
    <property type="entry name" value="NAT_SF"/>
    <property type="match status" value="1"/>
</dbReference>
<accession>A0A2H0NCD1</accession>
<organism evidence="2 3">
    <name type="scientific">Candidatus Komeilibacteria bacterium CG11_big_fil_rev_8_21_14_0_20_36_20</name>
    <dbReference type="NCBI Taxonomy" id="1974477"/>
    <lineage>
        <taxon>Bacteria</taxon>
        <taxon>Candidatus Komeiliibacteriota</taxon>
    </lineage>
</organism>
<reference evidence="2 3" key="1">
    <citation type="submission" date="2017-09" db="EMBL/GenBank/DDBJ databases">
        <title>Depth-based differentiation of microbial function through sediment-hosted aquifers and enrichment of novel symbionts in the deep terrestrial subsurface.</title>
        <authorList>
            <person name="Probst A.J."/>
            <person name="Ladd B."/>
            <person name="Jarett J.K."/>
            <person name="Geller-Mcgrath D.E."/>
            <person name="Sieber C.M."/>
            <person name="Emerson J.B."/>
            <person name="Anantharaman K."/>
            <person name="Thomas B.C."/>
            <person name="Malmstrom R."/>
            <person name="Stieglmeier M."/>
            <person name="Klingl A."/>
            <person name="Woyke T."/>
            <person name="Ryan C.M."/>
            <person name="Banfield J.F."/>
        </authorList>
    </citation>
    <scope>NUCLEOTIDE SEQUENCE [LARGE SCALE GENOMIC DNA]</scope>
    <source>
        <strain evidence="2">CG11_big_fil_rev_8_21_14_0_20_36_20</strain>
    </source>
</reference>
<dbReference type="PANTHER" id="PTHR43072">
    <property type="entry name" value="N-ACETYLTRANSFERASE"/>
    <property type="match status" value="1"/>
</dbReference>
<comment type="caution">
    <text evidence="2">The sequence shown here is derived from an EMBL/GenBank/DDBJ whole genome shotgun (WGS) entry which is preliminary data.</text>
</comment>
<evidence type="ECO:0000259" key="1">
    <source>
        <dbReference type="PROSITE" id="PS51186"/>
    </source>
</evidence>
<dbReference type="InterPro" id="IPR016181">
    <property type="entry name" value="Acyl_CoA_acyltransferase"/>
</dbReference>
<dbReference type="PROSITE" id="PS51186">
    <property type="entry name" value="GNAT"/>
    <property type="match status" value="1"/>
</dbReference>
<dbReference type="AlphaFoldDB" id="A0A2H0NCD1"/>
<gene>
    <name evidence="2" type="ORF">COV55_03425</name>
</gene>
<dbReference type="Pfam" id="PF00583">
    <property type="entry name" value="Acetyltransf_1"/>
    <property type="match status" value="1"/>
</dbReference>